<comment type="similarity">
    <text evidence="2">Belongs to the chromate ion transporter (CHR) (TC 2.A.51) family.</text>
</comment>
<dbReference type="Proteomes" id="UP000001732">
    <property type="component" value="Chromosome"/>
</dbReference>
<evidence type="ECO:0000256" key="5">
    <source>
        <dbReference type="ARBA" id="ARBA00022989"/>
    </source>
</evidence>
<evidence type="ECO:0000256" key="4">
    <source>
        <dbReference type="ARBA" id="ARBA00022692"/>
    </source>
</evidence>
<dbReference type="KEGG" id="cpo:COPRO5265_0155"/>
<feature type="transmembrane region" description="Helical" evidence="7">
    <location>
        <begin position="79"/>
        <end position="100"/>
    </location>
</feature>
<reference evidence="8 9" key="2">
    <citation type="journal article" date="2014" name="Genome Announc.">
        <title>Complete Genome Sequence of Coprothermobacter proteolyticus DSM 5265.</title>
        <authorList>
            <person name="Alexiev A."/>
            <person name="Coil D.A."/>
            <person name="Badger J.H."/>
            <person name="Enticknap J."/>
            <person name="Ward N."/>
            <person name="Robb F.T."/>
            <person name="Eisen J.A."/>
        </authorList>
    </citation>
    <scope>NUCLEOTIDE SEQUENCE [LARGE SCALE GENOMIC DNA]</scope>
    <source>
        <strain evidence="9">ATCC 35245 / DSM 5265 / OCM 4 / BT</strain>
    </source>
</reference>
<keyword evidence="9" id="KW-1185">Reference proteome</keyword>
<evidence type="ECO:0000313" key="9">
    <source>
        <dbReference type="Proteomes" id="UP000001732"/>
    </source>
</evidence>
<dbReference type="GO" id="GO:0005886">
    <property type="term" value="C:plasma membrane"/>
    <property type="evidence" value="ECO:0007669"/>
    <property type="project" value="UniProtKB-SubCell"/>
</dbReference>
<dbReference type="InterPro" id="IPR052518">
    <property type="entry name" value="CHR_Transporter"/>
</dbReference>
<dbReference type="OrthoDB" id="9788907at2"/>
<keyword evidence="6 7" id="KW-0472">Membrane</keyword>
<gene>
    <name evidence="8" type="ordered locus">COPRO5265_0155</name>
</gene>
<evidence type="ECO:0000313" key="8">
    <source>
        <dbReference type="EMBL" id="ACI18204.1"/>
    </source>
</evidence>
<feature type="transmembrane region" description="Helical" evidence="7">
    <location>
        <begin position="106"/>
        <end position="132"/>
    </location>
</feature>
<dbReference type="AlphaFoldDB" id="B5Y6X8"/>
<feature type="transmembrane region" description="Helical" evidence="7">
    <location>
        <begin position="139"/>
        <end position="157"/>
    </location>
</feature>
<evidence type="ECO:0000256" key="2">
    <source>
        <dbReference type="ARBA" id="ARBA00005262"/>
    </source>
</evidence>
<dbReference type="EMBL" id="CP001145">
    <property type="protein sequence ID" value="ACI18204.1"/>
    <property type="molecule type" value="Genomic_DNA"/>
</dbReference>
<accession>B5Y6X8</accession>
<protein>
    <submittedName>
        <fullName evidence="8">Chromate transport protein</fullName>
    </submittedName>
</protein>
<dbReference type="InterPro" id="IPR003370">
    <property type="entry name" value="Chromate_transpt"/>
</dbReference>
<keyword evidence="5 7" id="KW-1133">Transmembrane helix</keyword>
<dbReference type="RefSeq" id="WP_012544854.1">
    <property type="nucleotide sequence ID" value="NC_011295.1"/>
</dbReference>
<dbReference type="GO" id="GO:0015109">
    <property type="term" value="F:chromate transmembrane transporter activity"/>
    <property type="evidence" value="ECO:0007669"/>
    <property type="project" value="InterPro"/>
</dbReference>
<evidence type="ECO:0000256" key="6">
    <source>
        <dbReference type="ARBA" id="ARBA00023136"/>
    </source>
</evidence>
<comment type="subcellular location">
    <subcellularLocation>
        <location evidence="1">Cell membrane</location>
        <topology evidence="1">Multi-pass membrane protein</topology>
    </subcellularLocation>
</comment>
<evidence type="ECO:0000256" key="7">
    <source>
        <dbReference type="SAM" id="Phobius"/>
    </source>
</evidence>
<dbReference type="HOGENOM" id="CLU_018106_1_0_9"/>
<dbReference type="STRING" id="309798.COPRO5265_0155"/>
<organism evidence="8 9">
    <name type="scientific">Coprothermobacter proteolyticus (strain ATCC 35245 / DSM 5265 / OCM 4 / BT)</name>
    <dbReference type="NCBI Taxonomy" id="309798"/>
    <lineage>
        <taxon>Bacteria</taxon>
        <taxon>Pseudomonadati</taxon>
        <taxon>Coprothermobacterota</taxon>
        <taxon>Coprothermobacteria</taxon>
        <taxon>Coprothermobacterales</taxon>
        <taxon>Coprothermobacteraceae</taxon>
        <taxon>Coprothermobacter</taxon>
    </lineage>
</organism>
<dbReference type="eggNOG" id="COG2059">
    <property type="taxonomic scope" value="Bacteria"/>
</dbReference>
<feature type="transmembrane region" description="Helical" evidence="7">
    <location>
        <begin position="5"/>
        <end position="26"/>
    </location>
</feature>
<keyword evidence="4 7" id="KW-0812">Transmembrane</keyword>
<sequence>MNFSLLNLFLVFIKVGTLTIGGGYVMVPIFLEEIVNRRHWISEEEFFRVLSIAQVFPGPIAVNLAVASGYQLAGFAGSIIAALGATLPSLVIILIIAIFFKQAYALWWVQGLFFGLRPAVAALMVAAVWQLFTKRHWKVPSLILVLVITLIIFALGINPAWVILVYLGGLLTWIFYWNWQKRSYK</sequence>
<dbReference type="PANTHER" id="PTHR43663">
    <property type="entry name" value="CHROMATE TRANSPORT PROTEIN-RELATED"/>
    <property type="match status" value="1"/>
</dbReference>
<dbReference type="PANTHER" id="PTHR43663:SF2">
    <property type="entry name" value="CHROMATE TRANSPORT PROTEIN-RELATED"/>
    <property type="match status" value="1"/>
</dbReference>
<evidence type="ECO:0000256" key="1">
    <source>
        <dbReference type="ARBA" id="ARBA00004651"/>
    </source>
</evidence>
<feature type="transmembrane region" description="Helical" evidence="7">
    <location>
        <begin position="46"/>
        <end position="67"/>
    </location>
</feature>
<evidence type="ECO:0000256" key="3">
    <source>
        <dbReference type="ARBA" id="ARBA00022475"/>
    </source>
</evidence>
<name>B5Y6X8_COPPD</name>
<keyword evidence="3" id="KW-1003">Cell membrane</keyword>
<dbReference type="Pfam" id="PF02417">
    <property type="entry name" value="Chromate_transp"/>
    <property type="match status" value="1"/>
</dbReference>
<reference evidence="9" key="1">
    <citation type="submission" date="2008-08" db="EMBL/GenBank/DDBJ databases">
        <title>The complete genome sequence of Coprothermobacter proteolyticus strain ATCC 5245 / DSM 5265 / BT.</title>
        <authorList>
            <person name="Dodson R.J."/>
            <person name="Durkin A.S."/>
            <person name="Wu M."/>
            <person name="Eisen J."/>
            <person name="Sutton G."/>
        </authorList>
    </citation>
    <scope>NUCLEOTIDE SEQUENCE [LARGE SCALE GENOMIC DNA]</scope>
    <source>
        <strain evidence="9">ATCC 35245 / DSM 5265 / OCM 4 / BT</strain>
    </source>
</reference>
<proteinExistence type="inferred from homology"/>